<feature type="transmembrane region" description="Helical" evidence="1">
    <location>
        <begin position="12"/>
        <end position="34"/>
    </location>
</feature>
<dbReference type="Proteomes" id="UP001437256">
    <property type="component" value="Unassembled WGS sequence"/>
</dbReference>
<proteinExistence type="predicted"/>
<keyword evidence="1" id="KW-1133">Transmembrane helix</keyword>
<evidence type="ECO:0000256" key="1">
    <source>
        <dbReference type="SAM" id="Phobius"/>
    </source>
</evidence>
<evidence type="ECO:0000313" key="2">
    <source>
        <dbReference type="EMBL" id="KAL0062746.1"/>
    </source>
</evidence>
<sequence length="99" mass="11175">MDSALGKLGPVFIGNIFETCLVGMVTIQAVVFLMRPVSRWDKVICISLWLLMFLHLMSIVRFSYQAIFVWNGDARKKPIGWDYSIAAVLDILCGPPLEK</sequence>
<name>A0ABR2ZNW0_9AGAR</name>
<keyword evidence="1" id="KW-0812">Transmembrane</keyword>
<comment type="caution">
    <text evidence="2">The sequence shown here is derived from an EMBL/GenBank/DDBJ whole genome shotgun (WGS) entry which is preliminary data.</text>
</comment>
<gene>
    <name evidence="2" type="ORF">AAF712_010368</name>
</gene>
<organism evidence="2 3">
    <name type="scientific">Marasmius tenuissimus</name>
    <dbReference type="NCBI Taxonomy" id="585030"/>
    <lineage>
        <taxon>Eukaryota</taxon>
        <taxon>Fungi</taxon>
        <taxon>Dikarya</taxon>
        <taxon>Basidiomycota</taxon>
        <taxon>Agaricomycotina</taxon>
        <taxon>Agaricomycetes</taxon>
        <taxon>Agaricomycetidae</taxon>
        <taxon>Agaricales</taxon>
        <taxon>Marasmiineae</taxon>
        <taxon>Marasmiaceae</taxon>
        <taxon>Marasmius</taxon>
    </lineage>
</organism>
<keyword evidence="1" id="KW-0472">Membrane</keyword>
<dbReference type="EMBL" id="JBBXMP010000097">
    <property type="protein sequence ID" value="KAL0062746.1"/>
    <property type="molecule type" value="Genomic_DNA"/>
</dbReference>
<accession>A0ABR2ZNW0</accession>
<reference evidence="2 3" key="1">
    <citation type="submission" date="2024-05" db="EMBL/GenBank/DDBJ databases">
        <title>A draft genome resource for the thread blight pathogen Marasmius tenuissimus strain MS-2.</title>
        <authorList>
            <person name="Yulfo-Soto G.E."/>
            <person name="Baruah I.K."/>
            <person name="Amoako-Attah I."/>
            <person name="Bukari Y."/>
            <person name="Meinhardt L.W."/>
            <person name="Bailey B.A."/>
            <person name="Cohen S.P."/>
        </authorList>
    </citation>
    <scope>NUCLEOTIDE SEQUENCE [LARGE SCALE GENOMIC DNA]</scope>
    <source>
        <strain evidence="2 3">MS-2</strain>
    </source>
</reference>
<feature type="transmembrane region" description="Helical" evidence="1">
    <location>
        <begin position="46"/>
        <end position="64"/>
    </location>
</feature>
<protein>
    <submittedName>
        <fullName evidence="2">Uncharacterized protein</fullName>
    </submittedName>
</protein>
<keyword evidence="3" id="KW-1185">Reference proteome</keyword>
<evidence type="ECO:0000313" key="3">
    <source>
        <dbReference type="Proteomes" id="UP001437256"/>
    </source>
</evidence>